<dbReference type="EMBL" id="BK015784">
    <property type="protein sequence ID" value="DAE24759.1"/>
    <property type="molecule type" value="Genomic_DNA"/>
</dbReference>
<name>A0A8S5QZS3_9CAUD</name>
<evidence type="ECO:0000313" key="1">
    <source>
        <dbReference type="EMBL" id="DAE24759.1"/>
    </source>
</evidence>
<accession>A0A8S5QZS3</accession>
<proteinExistence type="predicted"/>
<reference evidence="1" key="1">
    <citation type="journal article" date="2021" name="Proc. Natl. Acad. Sci. U.S.A.">
        <title>A Catalog of Tens of Thousands of Viruses from Human Metagenomes Reveals Hidden Associations with Chronic Diseases.</title>
        <authorList>
            <person name="Tisza M.J."/>
            <person name="Buck C.B."/>
        </authorList>
    </citation>
    <scope>NUCLEOTIDE SEQUENCE</scope>
    <source>
        <strain evidence="1">CteBs22</strain>
    </source>
</reference>
<organism evidence="1">
    <name type="scientific">Myoviridae sp. cteBs22</name>
    <dbReference type="NCBI Taxonomy" id="2826675"/>
    <lineage>
        <taxon>Viruses</taxon>
        <taxon>Duplodnaviria</taxon>
        <taxon>Heunggongvirae</taxon>
        <taxon>Uroviricota</taxon>
        <taxon>Caudoviricetes</taxon>
    </lineage>
</organism>
<sequence>MALQKPTETLTRDNLFSALQLMPVVTGTWQIQPNQGVLKRGTLISEAGKKCAKTAAEEGEPDGEGTPETVDDVYCILADDIDTGTGGAVTAPVYFTGDFNQDALIFDTANSAKPRDFMASARKVGIFFRTNI</sequence>
<protein>
    <submittedName>
        <fullName evidence="1">Head decoration protein</fullName>
    </submittedName>
</protein>